<evidence type="ECO:0000256" key="3">
    <source>
        <dbReference type="ARBA" id="ARBA00030172"/>
    </source>
</evidence>
<dbReference type="GO" id="GO:0089714">
    <property type="term" value="F:UDP-N-acetyl-D-mannosamine dehydrogenase activity"/>
    <property type="evidence" value="ECO:0007669"/>
    <property type="project" value="UniProtKB-EC"/>
</dbReference>
<organism evidence="6 7">
    <name type="scientific">Methanosarcina mazei</name>
    <name type="common">Methanosarcina frisia</name>
    <dbReference type="NCBI Taxonomy" id="2209"/>
    <lineage>
        <taxon>Archaea</taxon>
        <taxon>Methanobacteriati</taxon>
        <taxon>Methanobacteriota</taxon>
        <taxon>Stenosarchaea group</taxon>
        <taxon>Methanomicrobia</taxon>
        <taxon>Methanosarcinales</taxon>
        <taxon>Methanosarcinaceae</taxon>
        <taxon>Methanosarcina</taxon>
    </lineage>
</organism>
<dbReference type="PANTHER" id="PTHR43491:SF1">
    <property type="entry name" value="UDP-N-ACETYL-D-MANNOSAMINE DEHYDROGENASE"/>
    <property type="match status" value="1"/>
</dbReference>
<dbReference type="InterPro" id="IPR001732">
    <property type="entry name" value="UDP-Glc/GDP-Man_DH_N"/>
</dbReference>
<sequence>MSKICILGQGYIGLPTALLFANNGHKVVGIDVNKRVVDTLKAGRMPFEENGFQELLDGAIAKKAFRAESLVEETDVFLVAVPTPFDSEMRMADLKYVVSTCEMNVPT</sequence>
<dbReference type="GO" id="GO:0016628">
    <property type="term" value="F:oxidoreductase activity, acting on the CH-CH group of donors, NAD or NADP as acceptor"/>
    <property type="evidence" value="ECO:0007669"/>
    <property type="project" value="InterPro"/>
</dbReference>
<comment type="catalytic activity">
    <reaction evidence="4">
        <text>UDP-N-acetyl-alpha-D-mannosamine + 2 NAD(+) + H2O = UDP-N-acetyl-alpha-D-mannosaminouronate + 2 NADH + 3 H(+)</text>
        <dbReference type="Rhea" id="RHEA:25780"/>
        <dbReference type="ChEBI" id="CHEBI:15377"/>
        <dbReference type="ChEBI" id="CHEBI:15378"/>
        <dbReference type="ChEBI" id="CHEBI:57540"/>
        <dbReference type="ChEBI" id="CHEBI:57945"/>
        <dbReference type="ChEBI" id="CHEBI:68623"/>
        <dbReference type="ChEBI" id="CHEBI:70731"/>
        <dbReference type="EC" id="1.1.1.336"/>
    </reaction>
</comment>
<dbReference type="GO" id="GO:0000271">
    <property type="term" value="P:polysaccharide biosynthetic process"/>
    <property type="evidence" value="ECO:0007669"/>
    <property type="project" value="InterPro"/>
</dbReference>
<comment type="caution">
    <text evidence="6">The sequence shown here is derived from an EMBL/GenBank/DDBJ whole genome shotgun (WGS) entry which is preliminary data.</text>
</comment>
<dbReference type="PIRSF" id="PIRSF000124">
    <property type="entry name" value="UDPglc_GDPman_dh"/>
    <property type="match status" value="1"/>
</dbReference>
<evidence type="ECO:0000313" key="6">
    <source>
        <dbReference type="EMBL" id="KKG75477.1"/>
    </source>
</evidence>
<dbReference type="PANTHER" id="PTHR43491">
    <property type="entry name" value="UDP-N-ACETYL-D-MANNOSAMINE DEHYDROGENASE"/>
    <property type="match status" value="1"/>
</dbReference>
<evidence type="ECO:0000256" key="4">
    <source>
        <dbReference type="ARBA" id="ARBA00049130"/>
    </source>
</evidence>
<dbReference type="RefSeq" id="WP_052735515.1">
    <property type="nucleotide sequence ID" value="NZ_JJPO01000029.1"/>
</dbReference>
<evidence type="ECO:0000259" key="5">
    <source>
        <dbReference type="Pfam" id="PF03721"/>
    </source>
</evidence>
<dbReference type="AlphaFoldDB" id="A0A0F8HCS5"/>
<gene>
    <name evidence="6" type="ORF">DU63_11390</name>
</gene>
<dbReference type="Proteomes" id="UP000034001">
    <property type="component" value="Unassembled WGS sequence"/>
</dbReference>
<evidence type="ECO:0000256" key="2">
    <source>
        <dbReference type="ARBA" id="ARBA00016796"/>
    </source>
</evidence>
<dbReference type="InterPro" id="IPR017476">
    <property type="entry name" value="UDP-Glc/GDP-Man"/>
</dbReference>
<feature type="domain" description="UDP-glucose/GDP-mannose dehydrogenase N-terminal" evidence="5">
    <location>
        <begin position="3"/>
        <end position="103"/>
    </location>
</feature>
<accession>A0A0F8HCS5</accession>
<evidence type="ECO:0000256" key="1">
    <source>
        <dbReference type="ARBA" id="ARBA00012935"/>
    </source>
</evidence>
<dbReference type="InterPro" id="IPR036291">
    <property type="entry name" value="NAD(P)-bd_dom_sf"/>
</dbReference>
<dbReference type="PATRIC" id="fig|2209.43.peg.2487"/>
<dbReference type="EC" id="1.1.1.336" evidence="1"/>
<dbReference type="PIRSF" id="PIRSF500136">
    <property type="entry name" value="UDP_ManNAc_DH"/>
    <property type="match status" value="1"/>
</dbReference>
<dbReference type="EMBL" id="JJPO01000029">
    <property type="protein sequence ID" value="KKG75477.1"/>
    <property type="molecule type" value="Genomic_DNA"/>
</dbReference>
<proteinExistence type="predicted"/>
<dbReference type="Pfam" id="PF03721">
    <property type="entry name" value="UDPG_MGDP_dh_N"/>
    <property type="match status" value="1"/>
</dbReference>
<name>A0A0F8HCS5_METMZ</name>
<dbReference type="InterPro" id="IPR028359">
    <property type="entry name" value="UDP_ManNAc/GlcNAc_DH"/>
</dbReference>
<protein>
    <recommendedName>
        <fullName evidence="2">UDP-N-acetyl-D-mannosamine dehydrogenase</fullName>
        <ecNumber evidence="1">1.1.1.336</ecNumber>
    </recommendedName>
    <alternativeName>
        <fullName evidence="3">UDP-ManNAc 6-dehydrogenase</fullName>
    </alternativeName>
</protein>
<dbReference type="GO" id="GO:0051287">
    <property type="term" value="F:NAD binding"/>
    <property type="evidence" value="ECO:0007669"/>
    <property type="project" value="InterPro"/>
</dbReference>
<evidence type="ECO:0000313" key="7">
    <source>
        <dbReference type="Proteomes" id="UP000034001"/>
    </source>
</evidence>
<dbReference type="SUPFAM" id="SSF51735">
    <property type="entry name" value="NAD(P)-binding Rossmann-fold domains"/>
    <property type="match status" value="1"/>
</dbReference>
<dbReference type="Gene3D" id="3.40.50.720">
    <property type="entry name" value="NAD(P)-binding Rossmann-like Domain"/>
    <property type="match status" value="1"/>
</dbReference>
<reference evidence="6 7" key="1">
    <citation type="journal article" date="2015" name="ISME J.">
        <title>Genomic and phenotypic differentiation among Methanosarcina mazei populations from Columbia River sediment.</title>
        <authorList>
            <person name="Youngblut N.D."/>
            <person name="Wirth J.S."/>
            <person name="Henriksen J.R."/>
            <person name="Smith M."/>
            <person name="Simon H."/>
            <person name="Metcalf W.W."/>
            <person name="Whitaker R.J."/>
        </authorList>
    </citation>
    <scope>NUCLEOTIDE SEQUENCE [LARGE SCALE GENOMIC DNA]</scope>
    <source>
        <strain evidence="6 7">3.H.A.2.1</strain>
    </source>
</reference>